<reference evidence="2" key="1">
    <citation type="submission" date="2018-06" db="EMBL/GenBank/DDBJ databases">
        <title>Genome assembly of Danube salmon.</title>
        <authorList>
            <person name="Macqueen D.J."/>
            <person name="Gundappa M.K."/>
        </authorList>
    </citation>
    <scope>NUCLEOTIDE SEQUENCE [LARGE SCALE GENOMIC DNA]</scope>
</reference>
<dbReference type="Ensembl" id="ENSHHUT00000086973.1">
    <property type="protein sequence ID" value="ENSHHUP00000084331.1"/>
    <property type="gene ID" value="ENSHHUG00000048909.1"/>
</dbReference>
<protein>
    <submittedName>
        <fullName evidence="1">Uncharacterized protein</fullName>
    </submittedName>
</protein>
<dbReference type="GO" id="GO:0035869">
    <property type="term" value="C:ciliary transition zone"/>
    <property type="evidence" value="ECO:0007669"/>
    <property type="project" value="TreeGrafter"/>
</dbReference>
<dbReference type="GO" id="GO:0060271">
    <property type="term" value="P:cilium assembly"/>
    <property type="evidence" value="ECO:0007669"/>
    <property type="project" value="TreeGrafter"/>
</dbReference>
<proteinExistence type="predicted"/>
<dbReference type="PANTHER" id="PTHR14492">
    <property type="entry name" value="JBTS17"/>
    <property type="match status" value="1"/>
</dbReference>
<dbReference type="Proteomes" id="UP000314982">
    <property type="component" value="Unassembled WGS sequence"/>
</dbReference>
<reference evidence="1" key="2">
    <citation type="submission" date="2025-08" db="UniProtKB">
        <authorList>
            <consortium name="Ensembl"/>
        </authorList>
    </citation>
    <scope>IDENTIFICATION</scope>
</reference>
<keyword evidence="2" id="KW-1185">Reference proteome</keyword>
<sequence>MCGFGGQFESKGFISCSPDGPRSAFLETRLLLSLLYGLLFQYHLKEAQGLGDHMARLLLHQAGPHGDDSAHNTEEARPGSWLPGEVHREAACAVVQTLGRFMASYFTNQPLLILPPHSVDVLPPLHLPHGKNFSLKTHTHIICPYRPVCLSMSVSTLSSPRCLSPGAPVPGGRGGGGAGSAAVRGVDGGLCPGPASAGRAAAGGHLAGSSSGGLEDCSLPGPGLHNLLHRALRLHWVSVCFVCTCKSCQLINSPLRRICGFDDSVNELL</sequence>
<name>A0A4W5R314_9TELE</name>
<dbReference type="GeneTree" id="ENSGT00800000124150"/>
<accession>A0A4W5R314</accession>
<dbReference type="AlphaFoldDB" id="A0A4W5R314"/>
<evidence type="ECO:0000313" key="2">
    <source>
        <dbReference type="Proteomes" id="UP000314982"/>
    </source>
</evidence>
<dbReference type="PANTHER" id="PTHR14492:SF4">
    <property type="entry name" value="CILIOGENESIS AND PLANAR POLARITY EFFECTOR 1"/>
    <property type="match status" value="1"/>
</dbReference>
<dbReference type="InterPro" id="IPR028236">
    <property type="entry name" value="CPLANE1"/>
</dbReference>
<organism evidence="1 2">
    <name type="scientific">Hucho hucho</name>
    <name type="common">huchen</name>
    <dbReference type="NCBI Taxonomy" id="62062"/>
    <lineage>
        <taxon>Eukaryota</taxon>
        <taxon>Metazoa</taxon>
        <taxon>Chordata</taxon>
        <taxon>Craniata</taxon>
        <taxon>Vertebrata</taxon>
        <taxon>Euteleostomi</taxon>
        <taxon>Actinopterygii</taxon>
        <taxon>Neopterygii</taxon>
        <taxon>Teleostei</taxon>
        <taxon>Protacanthopterygii</taxon>
        <taxon>Salmoniformes</taxon>
        <taxon>Salmonidae</taxon>
        <taxon>Salmoninae</taxon>
        <taxon>Hucho</taxon>
    </lineage>
</organism>
<reference evidence="1" key="3">
    <citation type="submission" date="2025-09" db="UniProtKB">
        <authorList>
            <consortium name="Ensembl"/>
        </authorList>
    </citation>
    <scope>IDENTIFICATION</scope>
</reference>
<evidence type="ECO:0000313" key="1">
    <source>
        <dbReference type="Ensembl" id="ENSHHUP00000084331.1"/>
    </source>
</evidence>